<feature type="domain" description="Terminase large subunit gp17-like C-terminal" evidence="5">
    <location>
        <begin position="424"/>
        <end position="568"/>
    </location>
</feature>
<keyword evidence="1" id="KW-1188">Viral release from host cell</keyword>
<accession>A0A223LDR3</accession>
<evidence type="ECO:0000259" key="5">
    <source>
        <dbReference type="Pfam" id="PF17289"/>
    </source>
</evidence>
<dbReference type="SUPFAM" id="SSF52540">
    <property type="entry name" value="P-loop containing nucleoside triphosphate hydrolases"/>
    <property type="match status" value="1"/>
</dbReference>
<evidence type="ECO:0000256" key="3">
    <source>
        <dbReference type="ARBA" id="ARBA00022840"/>
    </source>
</evidence>
<dbReference type="KEGG" id="vg:55604744"/>
<evidence type="ECO:0000256" key="2">
    <source>
        <dbReference type="ARBA" id="ARBA00022741"/>
    </source>
</evidence>
<evidence type="ECO:0000256" key="4">
    <source>
        <dbReference type="ARBA" id="ARBA00023219"/>
    </source>
</evidence>
<keyword evidence="7" id="KW-1185">Reference proteome</keyword>
<dbReference type="InterPro" id="IPR027417">
    <property type="entry name" value="P-loop_NTPase"/>
</dbReference>
<protein>
    <submittedName>
        <fullName evidence="6">Terminase DNA packaging enzyme large subunit</fullName>
    </submittedName>
</protein>
<keyword evidence="2" id="KW-0547">Nucleotide-binding</keyword>
<dbReference type="InterPro" id="IPR035421">
    <property type="entry name" value="Terminase_6C"/>
</dbReference>
<name>A0A223LDR3_9CAUD</name>
<proteinExistence type="predicted"/>
<evidence type="ECO:0000256" key="1">
    <source>
        <dbReference type="ARBA" id="ARBA00022612"/>
    </source>
</evidence>
<dbReference type="Pfam" id="PF17289">
    <property type="entry name" value="Terminase_6C"/>
    <property type="match status" value="1"/>
</dbReference>
<dbReference type="Gene3D" id="3.30.420.240">
    <property type="match status" value="1"/>
</dbReference>
<sequence length="639" mass="73536">MIGNPEEMKDLEDLKTKKITFDLPYEHWFGKDKAVYEQQPAGVLEIKDERGERVIKLISGCTYYKSQHDDTWYPEKYEYYYEQSRFKKIKIQGTNPNEFRTYKARFDKKTRYLGLPNLKKANVQTKWTQEMIDEWKKCRDDILYFAKYCAIVHLDHGIIQISLRPYQQDMLKIMSDDRMSMHNLTRQLGKTTATSIYLAHFVCFNEAKNVGVLAHKASMSREVLERTKQIIELLPDFLQPGIVEWNKGSIELENGCAIGAFSSDPDAVRGNSFALIYVDECGFIDAWEDTWKAILPVISSGRNSKIVLTSTPNGMNHWYDLWQNALNGKSGFVPYEAGWSSVKERLYRAKDDTFDDGKSWAISQVGSSSLEAFLQEHCGQFMGSAGTLISGYKLTKLISEEVICNEGLYRYHHPKEGHRYFACVDPAEGRGQDYSVIQIIDVTKYPYQQVAVYHSNKISPILFPRIIQRLATEYNEAYVYIELNSVGMQVAKDLYMDLEYENMICDSSRDLGMKQTKASKALGCSTLKDLIEKNKLHVRDKNTISELRTFVEDGLSWAAAKDKHDDLVMGLVIFSYLTTQDRFAEFIDTDDHSLAHDIFQDELDSMNDDFEFTVFYDDGVNTIEINSSTGIVDHYTFAT</sequence>
<dbReference type="GO" id="GO:0005524">
    <property type="term" value="F:ATP binding"/>
    <property type="evidence" value="ECO:0007669"/>
    <property type="project" value="UniProtKB-KW"/>
</dbReference>
<organism evidence="6 7">
    <name type="scientific">Aeromonas phage AS-zj</name>
    <dbReference type="NCBI Taxonomy" id="2024208"/>
    <lineage>
        <taxon>Viruses</taxon>
        <taxon>Duplodnaviria</taxon>
        <taxon>Heunggongvirae</taxon>
        <taxon>Uroviricota</taxon>
        <taxon>Caudoviricetes</taxon>
        <taxon>Pantevenvirales</taxon>
        <taxon>Straboviridae</taxon>
        <taxon>Emmerichvirinae</taxon>
        <taxon>Ceceduovirus</taxon>
        <taxon>Ceceduovirus aszj</taxon>
    </lineage>
</organism>
<dbReference type="RefSeq" id="YP_009834677.1">
    <property type="nucleotide sequence ID" value="NC_048673.1"/>
</dbReference>
<dbReference type="Proteomes" id="UP000226092">
    <property type="component" value="Segment"/>
</dbReference>
<evidence type="ECO:0000313" key="7">
    <source>
        <dbReference type="Proteomes" id="UP000226092"/>
    </source>
</evidence>
<evidence type="ECO:0000313" key="6">
    <source>
        <dbReference type="EMBL" id="ASU00175.1"/>
    </source>
</evidence>
<dbReference type="EMBL" id="MF448340">
    <property type="protein sequence ID" value="ASU00175.1"/>
    <property type="molecule type" value="Genomic_DNA"/>
</dbReference>
<keyword evidence="3" id="KW-0067">ATP-binding</keyword>
<dbReference type="Pfam" id="PF03237">
    <property type="entry name" value="Terminase_6N"/>
    <property type="match status" value="1"/>
</dbReference>
<dbReference type="GeneID" id="55604744"/>
<dbReference type="Gene3D" id="3.40.50.300">
    <property type="entry name" value="P-loop containing nucleotide triphosphate hydrolases"/>
    <property type="match status" value="1"/>
</dbReference>
<reference evidence="6 7" key="1">
    <citation type="submission" date="2017-07" db="EMBL/GenBank/DDBJ databases">
        <title>In vitro design and evaluation of phage cocktails against multidrug-resistant Aeromonas salmonicida.</title>
        <authorList>
            <person name="Chen L."/>
            <person name="Yuan S."/>
            <person name="Ma Y."/>
        </authorList>
    </citation>
    <scope>NUCLEOTIDE SEQUENCE [LARGE SCALE GENOMIC DNA]</scope>
</reference>
<keyword evidence="4" id="KW-0231">Viral genome packaging</keyword>